<gene>
    <name evidence="6" type="ORF">SAMN04488543_0268</name>
</gene>
<dbReference type="Pfam" id="PF00270">
    <property type="entry name" value="DEAD"/>
    <property type="match status" value="1"/>
</dbReference>
<evidence type="ECO:0000256" key="2">
    <source>
        <dbReference type="ARBA" id="ARBA00022840"/>
    </source>
</evidence>
<organism evidence="6 7">
    <name type="scientific">Friedmanniella luteola</name>
    <dbReference type="NCBI Taxonomy" id="546871"/>
    <lineage>
        <taxon>Bacteria</taxon>
        <taxon>Bacillati</taxon>
        <taxon>Actinomycetota</taxon>
        <taxon>Actinomycetes</taxon>
        <taxon>Propionibacteriales</taxon>
        <taxon>Nocardioidaceae</taxon>
        <taxon>Friedmanniella</taxon>
    </lineage>
</organism>
<dbReference type="NCBIfam" id="TIGR03817">
    <property type="entry name" value="DECH_helic"/>
    <property type="match status" value="1"/>
</dbReference>
<feature type="domain" description="Helicase ATP-binding" evidence="4">
    <location>
        <begin position="68"/>
        <end position="266"/>
    </location>
</feature>
<dbReference type="InterPro" id="IPR011545">
    <property type="entry name" value="DEAD/DEAH_box_helicase_dom"/>
</dbReference>
<dbReference type="SUPFAM" id="SSF52540">
    <property type="entry name" value="P-loop containing nucleoside triphosphate hydrolases"/>
    <property type="match status" value="1"/>
</dbReference>
<dbReference type="Pfam" id="PF09369">
    <property type="entry name" value="MZB"/>
    <property type="match status" value="1"/>
</dbReference>
<dbReference type="InterPro" id="IPR018973">
    <property type="entry name" value="MZB"/>
</dbReference>
<keyword evidence="1" id="KW-0547">Nucleotide-binding</keyword>
<proteinExistence type="predicted"/>
<feature type="region of interest" description="Disordered" evidence="3">
    <location>
        <begin position="1"/>
        <end position="23"/>
    </location>
</feature>
<dbReference type="Pfam" id="PF00271">
    <property type="entry name" value="Helicase_C"/>
    <property type="match status" value="1"/>
</dbReference>
<dbReference type="STRING" id="546871.SAMN04488543_0268"/>
<dbReference type="PANTHER" id="PTHR47957">
    <property type="entry name" value="ATP-DEPENDENT HELICASE HRQ1"/>
    <property type="match status" value="1"/>
</dbReference>
<dbReference type="OrthoDB" id="143059at2"/>
<evidence type="ECO:0000256" key="1">
    <source>
        <dbReference type="ARBA" id="ARBA00022741"/>
    </source>
</evidence>
<dbReference type="InterPro" id="IPR001650">
    <property type="entry name" value="Helicase_C-like"/>
</dbReference>
<feature type="domain" description="Helicase C-terminal" evidence="5">
    <location>
        <begin position="282"/>
        <end position="456"/>
    </location>
</feature>
<sequence length="782" mass="83159">MSTGTGAARDLAAPAQTDEEEDGVRHVRALPARTGTHAPWPAWLPAELRDAFGRTGVDQPWQHQVRAAEAAWQGRHVALSTGTASGKTLGYLMPVLAATLTGRPPAGPLRPEPTGTAAWRVSGRPHTALYLAPTKALAHDQLRACTELGLSGWPIATVDGDTGPDARAWAREQAVYLLTNPDLLHFSLLPGHARWAGFLSSLRFVVVDEAHRYRGVFGSQVGLVLRRLRRLAAAYGADPVFVVASATAGDPGRTAAELLGVPRAAVTTVDEDCSSRGPVEVVLREPLSSTEDDTAALLARSVQAGAQTIAFVPSRRGAEVVARRAQQQLDAWARPAVDGEPSPAPRVAAYRGGYLAADRRKLEQALQDGRLAGVAATNALELGVDIAGMDAVVMAGFPGTRSAFWQQAGRAGRRGRPARVTLVTRAHPLDAYLTEHPSALLDEPVEPTVLHPGNPYLLGPQLAAAAQELPLTAEDAAWFGPHTEALAERLAAGGALRRRRDGWYWTRPERACDTIDLRGSRADQVEIIEVDTGRVLGHVDPVAADLAVHPGAVYLHGGETFLTEELDHEGLEALVRAARPGYLTQPQTSTAVEVLAEHDRRTLGRGHLHRGQIAVTSQVTGYLRRDEVLGTVWDSTPLDLPERRLVTSGTWLSLPLDAVAESVPLARLGAGAHGLEHLALALLPMHAPCDRWDVRGYSSAADVATGLLTVSFYDQQPAGAGFTEQAFDAGPAWLAAALARVEACRCDAGCPACVVAADCTDAQRGLDKPLAADLLRLLRPGA</sequence>
<evidence type="ECO:0000313" key="6">
    <source>
        <dbReference type="EMBL" id="SDR73729.1"/>
    </source>
</evidence>
<evidence type="ECO:0000259" key="5">
    <source>
        <dbReference type="PROSITE" id="PS51194"/>
    </source>
</evidence>
<dbReference type="RefSeq" id="WP_091409095.1">
    <property type="nucleotide sequence ID" value="NZ_LT629749.1"/>
</dbReference>
<dbReference type="Gene3D" id="3.40.50.300">
    <property type="entry name" value="P-loop containing nucleotide triphosphate hydrolases"/>
    <property type="match status" value="2"/>
</dbReference>
<dbReference type="GO" id="GO:0036297">
    <property type="term" value="P:interstrand cross-link repair"/>
    <property type="evidence" value="ECO:0007669"/>
    <property type="project" value="TreeGrafter"/>
</dbReference>
<dbReference type="SMART" id="SM00490">
    <property type="entry name" value="HELICc"/>
    <property type="match status" value="1"/>
</dbReference>
<dbReference type="SMART" id="SM00487">
    <property type="entry name" value="DEXDc"/>
    <property type="match status" value="1"/>
</dbReference>
<dbReference type="GO" id="GO:0003676">
    <property type="term" value="F:nucleic acid binding"/>
    <property type="evidence" value="ECO:0007669"/>
    <property type="project" value="InterPro"/>
</dbReference>
<dbReference type="InterPro" id="IPR022307">
    <property type="entry name" value="Helicase_put_actinobac"/>
</dbReference>
<dbReference type="GO" id="GO:0043138">
    <property type="term" value="F:3'-5' DNA helicase activity"/>
    <property type="evidence" value="ECO:0007669"/>
    <property type="project" value="TreeGrafter"/>
</dbReference>
<reference evidence="6 7" key="1">
    <citation type="submission" date="2016-10" db="EMBL/GenBank/DDBJ databases">
        <authorList>
            <person name="de Groot N.N."/>
        </authorList>
    </citation>
    <scope>NUCLEOTIDE SEQUENCE [LARGE SCALE GENOMIC DNA]</scope>
    <source>
        <strain evidence="6 7">DSM 21741</strain>
    </source>
</reference>
<dbReference type="Proteomes" id="UP000199092">
    <property type="component" value="Chromosome I"/>
</dbReference>
<dbReference type="PROSITE" id="PS51194">
    <property type="entry name" value="HELICASE_CTER"/>
    <property type="match status" value="1"/>
</dbReference>
<evidence type="ECO:0000313" key="7">
    <source>
        <dbReference type="Proteomes" id="UP000199092"/>
    </source>
</evidence>
<keyword evidence="2" id="KW-0067">ATP-binding</keyword>
<dbReference type="GO" id="GO:0005524">
    <property type="term" value="F:ATP binding"/>
    <property type="evidence" value="ECO:0007669"/>
    <property type="project" value="UniProtKB-KW"/>
</dbReference>
<dbReference type="CDD" id="cd18797">
    <property type="entry name" value="SF2_C_Hrq"/>
    <property type="match status" value="1"/>
</dbReference>
<protein>
    <submittedName>
        <fullName evidence="6">DEAD/DEAH box helicase domain-containing protein</fullName>
    </submittedName>
</protein>
<dbReference type="InterPro" id="IPR055227">
    <property type="entry name" value="HRQ1_WHD"/>
</dbReference>
<dbReference type="Pfam" id="PF22982">
    <property type="entry name" value="WHD_HRQ1"/>
    <property type="match status" value="1"/>
</dbReference>
<dbReference type="GO" id="GO:0006289">
    <property type="term" value="P:nucleotide-excision repair"/>
    <property type="evidence" value="ECO:0007669"/>
    <property type="project" value="TreeGrafter"/>
</dbReference>
<evidence type="ECO:0000259" key="4">
    <source>
        <dbReference type="PROSITE" id="PS51192"/>
    </source>
</evidence>
<keyword evidence="7" id="KW-1185">Reference proteome</keyword>
<keyword evidence="6" id="KW-0378">Hydrolase</keyword>
<accession>A0A1H1LIN2</accession>
<dbReference type="PANTHER" id="PTHR47957:SF3">
    <property type="entry name" value="ATP-DEPENDENT HELICASE HRQ1"/>
    <property type="match status" value="1"/>
</dbReference>
<name>A0A1H1LIN2_9ACTN</name>
<dbReference type="CDD" id="cd17923">
    <property type="entry name" value="DEXHc_Hrq1-like"/>
    <property type="match status" value="1"/>
</dbReference>
<dbReference type="EMBL" id="LT629749">
    <property type="protein sequence ID" value="SDR73729.1"/>
    <property type="molecule type" value="Genomic_DNA"/>
</dbReference>
<dbReference type="InterPro" id="IPR014001">
    <property type="entry name" value="Helicase_ATP-bd"/>
</dbReference>
<dbReference type="AlphaFoldDB" id="A0A1H1LIN2"/>
<dbReference type="PROSITE" id="PS51192">
    <property type="entry name" value="HELICASE_ATP_BIND_1"/>
    <property type="match status" value="1"/>
</dbReference>
<keyword evidence="6" id="KW-0347">Helicase</keyword>
<dbReference type="InterPro" id="IPR027417">
    <property type="entry name" value="P-loop_NTPase"/>
</dbReference>
<evidence type="ECO:0000256" key="3">
    <source>
        <dbReference type="SAM" id="MobiDB-lite"/>
    </source>
</evidence>